<feature type="region of interest" description="Disordered" evidence="1">
    <location>
        <begin position="67"/>
        <end position="94"/>
    </location>
</feature>
<accession>A0A4C1TUZ7</accession>
<gene>
    <name evidence="2" type="ORF">EVAR_12303_1</name>
</gene>
<feature type="compositionally biased region" description="Basic residues" evidence="1">
    <location>
        <begin position="77"/>
        <end position="94"/>
    </location>
</feature>
<comment type="caution">
    <text evidence="2">The sequence shown here is derived from an EMBL/GenBank/DDBJ whole genome shotgun (WGS) entry which is preliminary data.</text>
</comment>
<dbReference type="Proteomes" id="UP000299102">
    <property type="component" value="Unassembled WGS sequence"/>
</dbReference>
<protein>
    <submittedName>
        <fullName evidence="2">Uncharacterized protein</fullName>
    </submittedName>
</protein>
<sequence length="94" mass="10708">MKPEGTKQVAAAGRRPDPSRWSIDLPRRFRNIAQYTVTYRRNLTSQTDELSCEGEFSPLCSATDVGTARDDRLSLTPRRRKQWQSSAKHNKGSL</sequence>
<proteinExistence type="predicted"/>
<feature type="region of interest" description="Disordered" evidence="1">
    <location>
        <begin position="1"/>
        <end position="22"/>
    </location>
</feature>
<dbReference type="EMBL" id="BGZK01000088">
    <property type="protein sequence ID" value="GBP17596.1"/>
    <property type="molecule type" value="Genomic_DNA"/>
</dbReference>
<name>A0A4C1TUZ7_EUMVA</name>
<keyword evidence="3" id="KW-1185">Reference proteome</keyword>
<evidence type="ECO:0000313" key="2">
    <source>
        <dbReference type="EMBL" id="GBP17596.1"/>
    </source>
</evidence>
<evidence type="ECO:0000256" key="1">
    <source>
        <dbReference type="SAM" id="MobiDB-lite"/>
    </source>
</evidence>
<reference evidence="2 3" key="1">
    <citation type="journal article" date="2019" name="Commun. Biol.">
        <title>The bagworm genome reveals a unique fibroin gene that provides high tensile strength.</title>
        <authorList>
            <person name="Kono N."/>
            <person name="Nakamura H."/>
            <person name="Ohtoshi R."/>
            <person name="Tomita M."/>
            <person name="Numata K."/>
            <person name="Arakawa K."/>
        </authorList>
    </citation>
    <scope>NUCLEOTIDE SEQUENCE [LARGE SCALE GENOMIC DNA]</scope>
</reference>
<evidence type="ECO:0000313" key="3">
    <source>
        <dbReference type="Proteomes" id="UP000299102"/>
    </source>
</evidence>
<dbReference type="AlphaFoldDB" id="A0A4C1TUZ7"/>
<organism evidence="2 3">
    <name type="scientific">Eumeta variegata</name>
    <name type="common">Bagworm moth</name>
    <name type="synonym">Eumeta japonica</name>
    <dbReference type="NCBI Taxonomy" id="151549"/>
    <lineage>
        <taxon>Eukaryota</taxon>
        <taxon>Metazoa</taxon>
        <taxon>Ecdysozoa</taxon>
        <taxon>Arthropoda</taxon>
        <taxon>Hexapoda</taxon>
        <taxon>Insecta</taxon>
        <taxon>Pterygota</taxon>
        <taxon>Neoptera</taxon>
        <taxon>Endopterygota</taxon>
        <taxon>Lepidoptera</taxon>
        <taxon>Glossata</taxon>
        <taxon>Ditrysia</taxon>
        <taxon>Tineoidea</taxon>
        <taxon>Psychidae</taxon>
        <taxon>Oiketicinae</taxon>
        <taxon>Eumeta</taxon>
    </lineage>
</organism>